<feature type="transmembrane region" description="Helical" evidence="1">
    <location>
        <begin position="120"/>
        <end position="140"/>
    </location>
</feature>
<name>A0A6M5YE36_9BACT</name>
<proteinExistence type="predicted"/>
<feature type="transmembrane region" description="Helical" evidence="1">
    <location>
        <begin position="45"/>
        <end position="64"/>
    </location>
</feature>
<keyword evidence="1" id="KW-0472">Membrane</keyword>
<dbReference type="Proteomes" id="UP000502756">
    <property type="component" value="Chromosome"/>
</dbReference>
<dbReference type="GO" id="GO:0000155">
    <property type="term" value="F:phosphorelay sensor kinase activity"/>
    <property type="evidence" value="ECO:0007669"/>
    <property type="project" value="InterPro"/>
</dbReference>
<keyword evidence="1" id="KW-0812">Transmembrane</keyword>
<keyword evidence="3" id="KW-0808">Transferase</keyword>
<dbReference type="PANTHER" id="PTHR34220">
    <property type="entry name" value="SENSOR HISTIDINE KINASE YPDA"/>
    <property type="match status" value="1"/>
</dbReference>
<evidence type="ECO:0000313" key="3">
    <source>
        <dbReference type="EMBL" id="QJW92275.1"/>
    </source>
</evidence>
<keyword evidence="1" id="KW-1133">Transmembrane helix</keyword>
<dbReference type="GO" id="GO:0016020">
    <property type="term" value="C:membrane"/>
    <property type="evidence" value="ECO:0007669"/>
    <property type="project" value="InterPro"/>
</dbReference>
<dbReference type="EMBL" id="CP053435">
    <property type="protein sequence ID" value="QJW92275.1"/>
    <property type="molecule type" value="Genomic_DNA"/>
</dbReference>
<keyword evidence="3" id="KW-0418">Kinase</keyword>
<dbReference type="InterPro" id="IPR050640">
    <property type="entry name" value="Bact_2-comp_sensor_kinase"/>
</dbReference>
<feature type="domain" description="Signal transduction histidine kinase internal region" evidence="2">
    <location>
        <begin position="167"/>
        <end position="242"/>
    </location>
</feature>
<dbReference type="InterPro" id="IPR010559">
    <property type="entry name" value="Sig_transdc_His_kin_internal"/>
</dbReference>
<accession>A0A6M5YE36</accession>
<evidence type="ECO:0000313" key="4">
    <source>
        <dbReference type="Proteomes" id="UP000502756"/>
    </source>
</evidence>
<evidence type="ECO:0000256" key="1">
    <source>
        <dbReference type="SAM" id="Phobius"/>
    </source>
</evidence>
<evidence type="ECO:0000259" key="2">
    <source>
        <dbReference type="Pfam" id="PF06580"/>
    </source>
</evidence>
<reference evidence="3 4" key="1">
    <citation type="submission" date="2020-05" db="EMBL/GenBank/DDBJ databases">
        <title>Genome sequencing of Spirosoma sp. TS118.</title>
        <authorList>
            <person name="Lee J.-H."/>
            <person name="Jeong S."/>
            <person name="Zhao L."/>
            <person name="Jung J.-H."/>
            <person name="Kim M.-K."/>
            <person name="Lim S."/>
        </authorList>
    </citation>
    <scope>NUCLEOTIDE SEQUENCE [LARGE SCALE GENOMIC DNA]</scope>
    <source>
        <strain evidence="3 4">TS118</strain>
    </source>
</reference>
<dbReference type="KEGG" id="stae:HNV11_08560"/>
<organism evidence="3 4">
    <name type="scientific">Spirosoma taeanense</name>
    <dbReference type="NCBI Taxonomy" id="2735870"/>
    <lineage>
        <taxon>Bacteria</taxon>
        <taxon>Pseudomonadati</taxon>
        <taxon>Bacteroidota</taxon>
        <taxon>Cytophagia</taxon>
        <taxon>Cytophagales</taxon>
        <taxon>Cytophagaceae</taxon>
        <taxon>Spirosoma</taxon>
    </lineage>
</organism>
<protein>
    <submittedName>
        <fullName evidence="3">Histidine kinase</fullName>
    </submittedName>
</protein>
<gene>
    <name evidence="3" type="ORF">HNV11_08560</name>
</gene>
<feature type="transmembrane region" description="Helical" evidence="1">
    <location>
        <begin position="20"/>
        <end position="39"/>
    </location>
</feature>
<dbReference type="PANTHER" id="PTHR34220:SF7">
    <property type="entry name" value="SENSOR HISTIDINE KINASE YPDA"/>
    <property type="match status" value="1"/>
</dbReference>
<dbReference type="Pfam" id="PF06580">
    <property type="entry name" value="His_kinase"/>
    <property type="match status" value="1"/>
</dbReference>
<feature type="transmembrane region" description="Helical" evidence="1">
    <location>
        <begin position="85"/>
        <end position="108"/>
    </location>
</feature>
<keyword evidence="4" id="KW-1185">Reference proteome</keyword>
<sequence length="366" mass="41758">MDIVLRWPPWISLRSRQVYWLLMPCLSVVVTYSLFGPLLTTHIGLFGLALLQAAVVITAMFTVYDPVLRLITRRYPNLSQTPQRVLLNAAFLFLFTSLIEQVVFYAYVQSGLLPAAYGTGQLLSLFVYGRVGNIVTIFLYESLYTMRRWQENLAESEQLKKANLQSQFESLKNQVNPHFLFNSLNSLSSLIADEPDKAEQFVDEMAKVYRYLLQTNQSQLTTLSAELEFVDSYYHLLKTRYQAGIELQVDVAPDYYLYRLPPLTLQMLLENAVKHNIIQANRPLTLEIKTRPAESGSSPEGAAELLVRNNLQRKNTRTLSNQVGLSNIEAKYRLLAQNEPIVGEADGYFSVILPLLTPLNHERADR</sequence>
<dbReference type="AlphaFoldDB" id="A0A6M5YE36"/>